<name>A0A840ALM9_9HYPH</name>
<reference evidence="1 2" key="1">
    <citation type="submission" date="2020-08" db="EMBL/GenBank/DDBJ databases">
        <title>Genomic Encyclopedia of Type Strains, Phase IV (KMG-IV): sequencing the most valuable type-strain genomes for metagenomic binning, comparative biology and taxonomic classification.</title>
        <authorList>
            <person name="Goeker M."/>
        </authorList>
    </citation>
    <scope>NUCLEOTIDE SEQUENCE [LARGE SCALE GENOMIC DNA]</scope>
    <source>
        <strain evidence="1 2">DSM 25966</strain>
    </source>
</reference>
<dbReference type="RefSeq" id="WP_183397851.1">
    <property type="nucleotide sequence ID" value="NZ_JACIDS010000002.1"/>
</dbReference>
<dbReference type="EMBL" id="JACIDS010000002">
    <property type="protein sequence ID" value="MBB3930163.1"/>
    <property type="molecule type" value="Genomic_DNA"/>
</dbReference>
<evidence type="ECO:0000313" key="2">
    <source>
        <dbReference type="Proteomes" id="UP000553963"/>
    </source>
</evidence>
<evidence type="ECO:0000313" key="1">
    <source>
        <dbReference type="EMBL" id="MBB3930163.1"/>
    </source>
</evidence>
<organism evidence="1 2">
    <name type="scientific">Kaistia hirudinis</name>
    <dbReference type="NCBI Taxonomy" id="1293440"/>
    <lineage>
        <taxon>Bacteria</taxon>
        <taxon>Pseudomonadati</taxon>
        <taxon>Pseudomonadota</taxon>
        <taxon>Alphaproteobacteria</taxon>
        <taxon>Hyphomicrobiales</taxon>
        <taxon>Kaistiaceae</taxon>
        <taxon>Kaistia</taxon>
    </lineage>
</organism>
<protein>
    <submittedName>
        <fullName evidence="1">Uncharacterized protein</fullName>
    </submittedName>
</protein>
<dbReference type="Proteomes" id="UP000553963">
    <property type="component" value="Unassembled WGS sequence"/>
</dbReference>
<keyword evidence="2" id="KW-1185">Reference proteome</keyword>
<gene>
    <name evidence="1" type="ORF">GGR25_001202</name>
</gene>
<accession>A0A840ALM9</accession>
<sequence>MIPASYLFRDLYHRRFEQDPAELLAEMERRGGTPIRNPFDGMITALVGAALGSANYVLGAGAAEPDCAPRRR</sequence>
<proteinExistence type="predicted"/>
<comment type="caution">
    <text evidence="1">The sequence shown here is derived from an EMBL/GenBank/DDBJ whole genome shotgun (WGS) entry which is preliminary data.</text>
</comment>
<dbReference type="AlphaFoldDB" id="A0A840ALM9"/>